<protein>
    <submittedName>
        <fullName evidence="1">Uncharacterized protein</fullName>
    </submittedName>
</protein>
<dbReference type="EMBL" id="UINC01029979">
    <property type="protein sequence ID" value="SVB13627.1"/>
    <property type="molecule type" value="Genomic_DNA"/>
</dbReference>
<sequence>MPNTVKTEIIPSESWNGFTYVFSNGWSVSVQQSDAHYCTVGKTAEVAIFDPENNWYTYDEEKNEILISKEDTHVNGWLNADQVAKIISIVSRKKVDIKPENQ</sequence>
<reference evidence="1" key="1">
    <citation type="submission" date="2018-05" db="EMBL/GenBank/DDBJ databases">
        <authorList>
            <person name="Lanie J.A."/>
            <person name="Ng W.-L."/>
            <person name="Kazmierczak K.M."/>
            <person name="Andrzejewski T.M."/>
            <person name="Davidsen T.M."/>
            <person name="Wayne K.J."/>
            <person name="Tettelin H."/>
            <person name="Glass J.I."/>
            <person name="Rusch D."/>
            <person name="Podicherti R."/>
            <person name="Tsui H.-C.T."/>
            <person name="Winkler M.E."/>
        </authorList>
    </citation>
    <scope>NUCLEOTIDE SEQUENCE</scope>
</reference>
<dbReference type="AlphaFoldDB" id="A0A382BKB9"/>
<accession>A0A382BKB9</accession>
<proteinExistence type="predicted"/>
<evidence type="ECO:0000313" key="1">
    <source>
        <dbReference type="EMBL" id="SVB13627.1"/>
    </source>
</evidence>
<gene>
    <name evidence="1" type="ORF">METZ01_LOCUS166481</name>
</gene>
<organism evidence="1">
    <name type="scientific">marine metagenome</name>
    <dbReference type="NCBI Taxonomy" id="408172"/>
    <lineage>
        <taxon>unclassified sequences</taxon>
        <taxon>metagenomes</taxon>
        <taxon>ecological metagenomes</taxon>
    </lineage>
</organism>
<name>A0A382BKB9_9ZZZZ</name>